<feature type="compositionally biased region" description="Basic and acidic residues" evidence="1">
    <location>
        <begin position="52"/>
        <end position="62"/>
    </location>
</feature>
<dbReference type="VEuPathDB" id="FungiDB:AAP_02826"/>
<evidence type="ECO:0000313" key="3">
    <source>
        <dbReference type="Proteomes" id="UP000242877"/>
    </source>
</evidence>
<proteinExistence type="predicted"/>
<sequence>MTEELRQYYELEKKVKVEKAFFEEMTEGIKFYPHPPETHRPSESADSLGNENDTKSNAEKRIQSISDAPNDMLKDRLVPEPCYAQRQAHIRCTIGGNAQYGLEGFCFNSQCSKIFNSDEFEQSG</sequence>
<feature type="region of interest" description="Disordered" evidence="1">
    <location>
        <begin position="29"/>
        <end position="73"/>
    </location>
</feature>
<keyword evidence="3" id="KW-1185">Reference proteome</keyword>
<protein>
    <submittedName>
        <fullName evidence="2">Uncharacterized protein</fullName>
    </submittedName>
</protein>
<organism evidence="2 3">
    <name type="scientific">Ascosphaera apis ARSEF 7405</name>
    <dbReference type="NCBI Taxonomy" id="392613"/>
    <lineage>
        <taxon>Eukaryota</taxon>
        <taxon>Fungi</taxon>
        <taxon>Dikarya</taxon>
        <taxon>Ascomycota</taxon>
        <taxon>Pezizomycotina</taxon>
        <taxon>Eurotiomycetes</taxon>
        <taxon>Eurotiomycetidae</taxon>
        <taxon>Onygenales</taxon>
        <taxon>Ascosphaeraceae</taxon>
        <taxon>Ascosphaera</taxon>
    </lineage>
</organism>
<dbReference type="EMBL" id="AZGZ01000010">
    <property type="protein sequence ID" value="KZZ92745.1"/>
    <property type="molecule type" value="Genomic_DNA"/>
</dbReference>
<dbReference type="Proteomes" id="UP000242877">
    <property type="component" value="Unassembled WGS sequence"/>
</dbReference>
<reference evidence="2 3" key="1">
    <citation type="journal article" date="2016" name="Genome Biol. Evol.">
        <title>Divergent and convergent evolution of fungal pathogenicity.</title>
        <authorList>
            <person name="Shang Y."/>
            <person name="Xiao G."/>
            <person name="Zheng P."/>
            <person name="Cen K."/>
            <person name="Zhan S."/>
            <person name="Wang C."/>
        </authorList>
    </citation>
    <scope>NUCLEOTIDE SEQUENCE [LARGE SCALE GENOMIC DNA]</scope>
    <source>
        <strain evidence="2 3">ARSEF 7405</strain>
    </source>
</reference>
<comment type="caution">
    <text evidence="2">The sequence shown here is derived from an EMBL/GenBank/DDBJ whole genome shotgun (WGS) entry which is preliminary data.</text>
</comment>
<evidence type="ECO:0000256" key="1">
    <source>
        <dbReference type="SAM" id="MobiDB-lite"/>
    </source>
</evidence>
<name>A0A167ZJM3_9EURO</name>
<evidence type="ECO:0000313" key="2">
    <source>
        <dbReference type="EMBL" id="KZZ92745.1"/>
    </source>
</evidence>
<dbReference type="AlphaFoldDB" id="A0A167ZJM3"/>
<gene>
    <name evidence="2" type="ORF">AAP_02826</name>
</gene>
<accession>A0A167ZJM3</accession>